<name>A0A5M9K127_MONFR</name>
<proteinExistence type="predicted"/>
<accession>A0A5M9K127</accession>
<gene>
    <name evidence="1" type="ORF">EYC84_004647</name>
</gene>
<keyword evidence="2" id="KW-1185">Reference proteome</keyword>
<dbReference type="AlphaFoldDB" id="A0A5M9K127"/>
<comment type="caution">
    <text evidence="1">The sequence shown here is derived from an EMBL/GenBank/DDBJ whole genome shotgun (WGS) entry which is preliminary data.</text>
</comment>
<evidence type="ECO:0000313" key="2">
    <source>
        <dbReference type="Proteomes" id="UP000322873"/>
    </source>
</evidence>
<dbReference type="Proteomes" id="UP000322873">
    <property type="component" value="Unassembled WGS sequence"/>
</dbReference>
<protein>
    <submittedName>
        <fullName evidence="1">Uncharacterized protein</fullName>
    </submittedName>
</protein>
<evidence type="ECO:0000313" key="1">
    <source>
        <dbReference type="EMBL" id="KAA8575494.1"/>
    </source>
</evidence>
<reference evidence="1 2" key="1">
    <citation type="submission" date="2019-06" db="EMBL/GenBank/DDBJ databases">
        <title>Genome Sequence of the Brown Rot Fungal Pathogen Monilinia fructicola.</title>
        <authorList>
            <person name="De Miccolis Angelini R.M."/>
            <person name="Landi L."/>
            <person name="Abate D."/>
            <person name="Pollastro S."/>
            <person name="Romanazzi G."/>
            <person name="Faretra F."/>
        </authorList>
    </citation>
    <scope>NUCLEOTIDE SEQUENCE [LARGE SCALE GENOMIC DNA]</scope>
    <source>
        <strain evidence="1 2">Mfrc123</strain>
    </source>
</reference>
<sequence>MQGQDSRVKTNTIWRLLKLPKQSMCIHILPFFILDPMPMPNPIANPMYECAYPSFPNHAKIKLAYAPIDYPPQITIIPIS</sequence>
<dbReference type="EMBL" id="VICG01000002">
    <property type="protein sequence ID" value="KAA8575494.1"/>
    <property type="molecule type" value="Genomic_DNA"/>
</dbReference>
<organism evidence="1 2">
    <name type="scientific">Monilinia fructicola</name>
    <name type="common">Brown rot fungus</name>
    <name type="synonym">Ciboria fructicola</name>
    <dbReference type="NCBI Taxonomy" id="38448"/>
    <lineage>
        <taxon>Eukaryota</taxon>
        <taxon>Fungi</taxon>
        <taxon>Dikarya</taxon>
        <taxon>Ascomycota</taxon>
        <taxon>Pezizomycotina</taxon>
        <taxon>Leotiomycetes</taxon>
        <taxon>Helotiales</taxon>
        <taxon>Sclerotiniaceae</taxon>
        <taxon>Monilinia</taxon>
    </lineage>
</organism>